<evidence type="ECO:0000256" key="8">
    <source>
        <dbReference type="ARBA" id="ARBA00031423"/>
    </source>
</evidence>
<dbReference type="GO" id="GO:0004134">
    <property type="term" value="F:4-alpha-glucanotransferase activity"/>
    <property type="evidence" value="ECO:0007669"/>
    <property type="project" value="UniProtKB-EC"/>
</dbReference>
<organism evidence="12 13">
    <name type="scientific">Stigmatella aurantiaca (strain DW4/3-1)</name>
    <dbReference type="NCBI Taxonomy" id="378806"/>
    <lineage>
        <taxon>Bacteria</taxon>
        <taxon>Pseudomonadati</taxon>
        <taxon>Myxococcota</taxon>
        <taxon>Myxococcia</taxon>
        <taxon>Myxococcales</taxon>
        <taxon>Cystobacterineae</taxon>
        <taxon>Archangiaceae</taxon>
        <taxon>Stigmatella</taxon>
    </lineage>
</organism>
<evidence type="ECO:0000256" key="10">
    <source>
        <dbReference type="RuleBase" id="RU361207"/>
    </source>
</evidence>
<keyword evidence="6 10" id="KW-0808">Transferase</keyword>
<keyword evidence="7 10" id="KW-0119">Carbohydrate metabolism</keyword>
<evidence type="ECO:0000256" key="2">
    <source>
        <dbReference type="ARBA" id="ARBA00005684"/>
    </source>
</evidence>
<reference evidence="12 13" key="1">
    <citation type="submission" date="2006-04" db="EMBL/GenBank/DDBJ databases">
        <authorList>
            <person name="Nierman W.C."/>
        </authorList>
    </citation>
    <scope>NUCLEOTIDE SEQUENCE [LARGE SCALE GENOMIC DNA]</scope>
    <source>
        <strain evidence="12 13">DW4/3-1</strain>
    </source>
</reference>
<comment type="catalytic activity">
    <reaction evidence="1 10">
        <text>Transfers a segment of a (1-&gt;4)-alpha-D-glucan to a new position in an acceptor, which may be glucose or a (1-&gt;4)-alpha-D-glucan.</text>
        <dbReference type="EC" id="2.4.1.25"/>
    </reaction>
</comment>
<proteinExistence type="inferred from homology"/>
<feature type="compositionally biased region" description="Low complexity" evidence="11">
    <location>
        <begin position="1"/>
        <end position="21"/>
    </location>
</feature>
<dbReference type="Gene3D" id="3.20.20.80">
    <property type="entry name" value="Glycosidases"/>
    <property type="match status" value="1"/>
</dbReference>
<dbReference type="GO" id="GO:0005975">
    <property type="term" value="P:carbohydrate metabolic process"/>
    <property type="evidence" value="ECO:0007669"/>
    <property type="project" value="InterPro"/>
</dbReference>
<sequence>MRARSLLARRSARMGAGSTSALSEGQTDAESPTKSPAPSVAEPGRSVMTPLEPSPRRSGLILHPTSLPGRFGLGDLGPEARRFVDVLSATGQQLWQILPLGPVHEEWFSPYAAYSAFAGNPLLLSPEVLCEQGLLSADALEEAPPSCLERVDFGQAIELKWRLLAKASQAFFRRAPASLRHQFEQFQHEAREWLDDYALYMAIRQGQGRAWRRWEEGLRRREPGALEAARRQLAEDVLHQQYLQFEFHRQWGALKTYANSRGVRILGDVSIYVSQNSADVWAHREYFQLSPETFAPAVESGTPPDGVFSTEGQRWGMPVYDWQRLAQEEYRWWAARLRQSFERFDHVRLDHFGGFESYWAIPSGSPAREGRWAPGPGKAFFDAMRRQLGPLPVVVEDLGFITPAMRELRDAFGFPGMCVLQYAFKQTPDNPHLPYKCRPGCVIYTGTHDTNTAMGWFQAASAPEQRAALEYLGGPPPGALHWALIRQAWSSVAQWSLAPLQDVMGLGAGARMNHPGTAGPLNWSWRFRWEQLPDEVLAQLALLTKTYGRLPIAS</sequence>
<dbReference type="NCBIfam" id="NF011080">
    <property type="entry name" value="PRK14508.1-3"/>
    <property type="match status" value="1"/>
</dbReference>
<comment type="similarity">
    <text evidence="2 10">Belongs to the disproportionating enzyme family.</text>
</comment>
<evidence type="ECO:0000313" key="13">
    <source>
        <dbReference type="Proteomes" id="UP000032702"/>
    </source>
</evidence>
<dbReference type="InterPro" id="IPR003385">
    <property type="entry name" value="Glyco_hydro_77"/>
</dbReference>
<evidence type="ECO:0000256" key="5">
    <source>
        <dbReference type="ARBA" id="ARBA00022676"/>
    </source>
</evidence>
<dbReference type="OrthoDB" id="9761577at2"/>
<evidence type="ECO:0000313" key="12">
    <source>
        <dbReference type="EMBL" id="EAU68965.1"/>
    </source>
</evidence>
<dbReference type="AlphaFoldDB" id="Q09B67"/>
<gene>
    <name evidence="12" type="primary">malQ</name>
    <name evidence="12" type="ORF">STIAU_0311</name>
</gene>
<protein>
    <recommendedName>
        <fullName evidence="4 10">4-alpha-glucanotransferase</fullName>
        <ecNumber evidence="3 10">2.4.1.25</ecNumber>
    </recommendedName>
    <alternativeName>
        <fullName evidence="8 10">Amylomaltase</fullName>
    </alternativeName>
    <alternativeName>
        <fullName evidence="9 10">Disproportionating enzyme</fullName>
    </alternativeName>
</protein>
<comment type="caution">
    <text evidence="12">The sequence shown here is derived from an EMBL/GenBank/DDBJ whole genome shotgun (WGS) entry which is preliminary data.</text>
</comment>
<evidence type="ECO:0000256" key="7">
    <source>
        <dbReference type="ARBA" id="ARBA00023277"/>
    </source>
</evidence>
<dbReference type="SUPFAM" id="SSF51445">
    <property type="entry name" value="(Trans)glycosidases"/>
    <property type="match status" value="1"/>
</dbReference>
<dbReference type="PANTHER" id="PTHR32438:SF5">
    <property type="entry name" value="4-ALPHA-GLUCANOTRANSFERASE DPE1, CHLOROPLASTIC_AMYLOPLASTIC"/>
    <property type="match status" value="1"/>
</dbReference>
<feature type="compositionally biased region" description="Polar residues" evidence="11">
    <location>
        <begin position="22"/>
        <end position="36"/>
    </location>
</feature>
<evidence type="ECO:0000256" key="11">
    <source>
        <dbReference type="SAM" id="MobiDB-lite"/>
    </source>
</evidence>
<dbReference type="NCBIfam" id="TIGR00217">
    <property type="entry name" value="malQ"/>
    <property type="match status" value="1"/>
</dbReference>
<dbReference type="PANTHER" id="PTHR32438">
    <property type="entry name" value="4-ALPHA-GLUCANOTRANSFERASE DPE1, CHLOROPLASTIC/AMYLOPLASTIC"/>
    <property type="match status" value="1"/>
</dbReference>
<dbReference type="Proteomes" id="UP000032702">
    <property type="component" value="Unassembled WGS sequence"/>
</dbReference>
<accession>Q09B67</accession>
<dbReference type="EC" id="2.4.1.25" evidence="3 10"/>
<evidence type="ECO:0000256" key="3">
    <source>
        <dbReference type="ARBA" id="ARBA00012560"/>
    </source>
</evidence>
<name>Q09B67_STIAD</name>
<keyword evidence="5 10" id="KW-0328">Glycosyltransferase</keyword>
<evidence type="ECO:0000256" key="4">
    <source>
        <dbReference type="ARBA" id="ARBA00020295"/>
    </source>
</evidence>
<dbReference type="EMBL" id="AAMD01000010">
    <property type="protein sequence ID" value="EAU68965.1"/>
    <property type="molecule type" value="Genomic_DNA"/>
</dbReference>
<dbReference type="Pfam" id="PF02446">
    <property type="entry name" value="Glyco_hydro_77"/>
    <property type="match status" value="1"/>
</dbReference>
<evidence type="ECO:0000256" key="6">
    <source>
        <dbReference type="ARBA" id="ARBA00022679"/>
    </source>
</evidence>
<dbReference type="InterPro" id="IPR017853">
    <property type="entry name" value="GH"/>
</dbReference>
<dbReference type="PATRIC" id="fig|378806.16.peg.8336"/>
<feature type="region of interest" description="Disordered" evidence="11">
    <location>
        <begin position="1"/>
        <end position="62"/>
    </location>
</feature>
<evidence type="ECO:0000256" key="9">
    <source>
        <dbReference type="ARBA" id="ARBA00031501"/>
    </source>
</evidence>
<evidence type="ECO:0000256" key="1">
    <source>
        <dbReference type="ARBA" id="ARBA00000439"/>
    </source>
</evidence>